<dbReference type="Gene3D" id="3.40.50.720">
    <property type="entry name" value="NAD(P)-binding Rossmann-like Domain"/>
    <property type="match status" value="1"/>
</dbReference>
<evidence type="ECO:0000313" key="3">
    <source>
        <dbReference type="Proteomes" id="UP000182836"/>
    </source>
</evidence>
<name>A0A1G8RML9_ANEMI</name>
<gene>
    <name evidence="2" type="ORF">SAMN04487909_11361</name>
</gene>
<protein>
    <submittedName>
        <fullName evidence="2">Ornithine cyclodeaminase</fullName>
    </submittedName>
</protein>
<sequence>MHMMKTLLLSKSDVESLLTMKDALESVRQSYMAYNQNKVTQPPIMSIDVPHHNGEVDIKASYSYQDEVICVKAAVGFWDNPKRYQLPTGLAFITLYDARNGLPLCIMDGTHITRYRTGAAGGISAQVLARPDSRIVGVIGAGEQARMQVMALKEVLPIELIKVWSRSEEQRGHYKQEMEGLLGVTVLTCDTPEEAVNSADMVVTTTPSKEPIVRDEWIQPGTHIIAIGADMEGKQEIEARIFARAKVAVDHLAECMKRGETQNPIRSNLIQKSNIHAELGEILLGRKAGRVRHDEITLFDSTGMSIQDSTMACMIYKKATEMGIGSQFPFI</sequence>
<dbReference type="SUPFAM" id="SSF51735">
    <property type="entry name" value="NAD(P)-binding Rossmann-fold domains"/>
    <property type="match status" value="1"/>
</dbReference>
<dbReference type="GO" id="GO:0019752">
    <property type="term" value="P:carboxylic acid metabolic process"/>
    <property type="evidence" value="ECO:0007669"/>
    <property type="project" value="UniProtKB-ARBA"/>
</dbReference>
<dbReference type="Pfam" id="PF02423">
    <property type="entry name" value="OCD_Mu_crystall"/>
    <property type="match status" value="1"/>
</dbReference>
<evidence type="ECO:0000313" key="2">
    <source>
        <dbReference type="EMBL" id="SDJ18248.1"/>
    </source>
</evidence>
<dbReference type="GO" id="GO:0005737">
    <property type="term" value="C:cytoplasm"/>
    <property type="evidence" value="ECO:0007669"/>
    <property type="project" value="TreeGrafter"/>
</dbReference>
<dbReference type="PANTHER" id="PTHR13812">
    <property type="entry name" value="KETIMINE REDUCTASE MU-CRYSTALLIN"/>
    <property type="match status" value="1"/>
</dbReference>
<dbReference type="FunFam" id="3.40.50.720:FF:000311">
    <property type="entry name" value="Ornithine cyclodeaminase"/>
    <property type="match status" value="1"/>
</dbReference>
<dbReference type="GO" id="GO:0016491">
    <property type="term" value="F:oxidoreductase activity"/>
    <property type="evidence" value="ECO:0007669"/>
    <property type="project" value="UniProtKB-ARBA"/>
</dbReference>
<dbReference type="AlphaFoldDB" id="A0A1G8RML9"/>
<dbReference type="InterPro" id="IPR023401">
    <property type="entry name" value="ODC_N"/>
</dbReference>
<dbReference type="Gene3D" id="3.30.1780.10">
    <property type="entry name" value="ornithine cyclodeaminase, domain 1"/>
    <property type="match status" value="1"/>
</dbReference>
<dbReference type="PIRSF" id="PIRSF001439">
    <property type="entry name" value="CryM"/>
    <property type="match status" value="1"/>
</dbReference>
<reference evidence="2 3" key="1">
    <citation type="submission" date="2016-10" db="EMBL/GenBank/DDBJ databases">
        <authorList>
            <person name="de Groot N.N."/>
        </authorList>
    </citation>
    <scope>NUCLEOTIDE SEQUENCE [LARGE SCALE GENOMIC DNA]</scope>
    <source>
        <strain evidence="2 3">DSM 2895</strain>
    </source>
</reference>
<dbReference type="EMBL" id="FNED01000013">
    <property type="protein sequence ID" value="SDJ18248.1"/>
    <property type="molecule type" value="Genomic_DNA"/>
</dbReference>
<dbReference type="PANTHER" id="PTHR13812:SF19">
    <property type="entry name" value="KETIMINE REDUCTASE MU-CRYSTALLIN"/>
    <property type="match status" value="1"/>
</dbReference>
<organism evidence="2 3">
    <name type="scientific">Aneurinibacillus migulanus</name>
    <name type="common">Bacillus migulanus</name>
    <dbReference type="NCBI Taxonomy" id="47500"/>
    <lineage>
        <taxon>Bacteria</taxon>
        <taxon>Bacillati</taxon>
        <taxon>Bacillota</taxon>
        <taxon>Bacilli</taxon>
        <taxon>Bacillales</taxon>
        <taxon>Paenibacillaceae</taxon>
        <taxon>Aneurinibacillus group</taxon>
        <taxon>Aneurinibacillus</taxon>
    </lineage>
</organism>
<dbReference type="InterPro" id="IPR003462">
    <property type="entry name" value="ODC_Mu_crystall"/>
</dbReference>
<proteinExistence type="inferred from homology"/>
<evidence type="ECO:0000256" key="1">
    <source>
        <dbReference type="ARBA" id="ARBA00008903"/>
    </source>
</evidence>
<comment type="similarity">
    <text evidence="1">Belongs to the ornithine cyclodeaminase/mu-crystallin family.</text>
</comment>
<dbReference type="OrthoDB" id="9792005at2"/>
<dbReference type="InterPro" id="IPR036291">
    <property type="entry name" value="NAD(P)-bd_dom_sf"/>
</dbReference>
<dbReference type="Proteomes" id="UP000182836">
    <property type="component" value="Unassembled WGS sequence"/>
</dbReference>
<accession>A0A1G8RML9</accession>
<dbReference type="RefSeq" id="WP_080787610.1">
    <property type="nucleotide sequence ID" value="NZ_BJOA01000141.1"/>
</dbReference>